<dbReference type="RefSeq" id="WP_091509670.1">
    <property type="nucleotide sequence ID" value="NZ_FOLE01000003.1"/>
</dbReference>
<sequence>MKNSLVKSAFWVAAFVVSSATAQAQALAYTAPVSEPAADETPKTTATSLVANIATSHAQHRLNTLQLTCLNKADKGVKISIADAHGSVVFSERLSGLHSFRRTYDVSELASGQYRLVVDNGVERTEKSIVF</sequence>
<dbReference type="Proteomes" id="UP000199514">
    <property type="component" value="Unassembled WGS sequence"/>
</dbReference>
<feature type="signal peptide" evidence="1">
    <location>
        <begin position="1"/>
        <end position="24"/>
    </location>
</feature>
<protein>
    <recommendedName>
        <fullName evidence="4">Por secretion system C-terminal sorting domain-containing protein</fullName>
    </recommendedName>
</protein>
<dbReference type="OrthoDB" id="1122048at2"/>
<dbReference type="EMBL" id="FOLE01000003">
    <property type="protein sequence ID" value="SFC13594.1"/>
    <property type="molecule type" value="Genomic_DNA"/>
</dbReference>
<evidence type="ECO:0008006" key="4">
    <source>
        <dbReference type="Google" id="ProtNLM"/>
    </source>
</evidence>
<keyword evidence="3" id="KW-1185">Reference proteome</keyword>
<accession>A0A1I1GPL7</accession>
<organism evidence="2 3">
    <name type="scientific">Flexibacter flexilis DSM 6793</name>
    <dbReference type="NCBI Taxonomy" id="927664"/>
    <lineage>
        <taxon>Bacteria</taxon>
        <taxon>Pseudomonadati</taxon>
        <taxon>Bacteroidota</taxon>
        <taxon>Cytophagia</taxon>
        <taxon>Cytophagales</taxon>
        <taxon>Flexibacteraceae</taxon>
        <taxon>Flexibacter</taxon>
    </lineage>
</organism>
<evidence type="ECO:0000256" key="1">
    <source>
        <dbReference type="SAM" id="SignalP"/>
    </source>
</evidence>
<proteinExistence type="predicted"/>
<keyword evidence="1" id="KW-0732">Signal</keyword>
<evidence type="ECO:0000313" key="2">
    <source>
        <dbReference type="EMBL" id="SFC13594.1"/>
    </source>
</evidence>
<evidence type="ECO:0000313" key="3">
    <source>
        <dbReference type="Proteomes" id="UP000199514"/>
    </source>
</evidence>
<reference evidence="2 3" key="1">
    <citation type="submission" date="2016-10" db="EMBL/GenBank/DDBJ databases">
        <authorList>
            <person name="de Groot N.N."/>
        </authorList>
    </citation>
    <scope>NUCLEOTIDE SEQUENCE [LARGE SCALE GENOMIC DNA]</scope>
    <source>
        <strain evidence="2 3">DSM 6793</strain>
    </source>
</reference>
<feature type="chain" id="PRO_5011761399" description="Por secretion system C-terminal sorting domain-containing protein" evidence="1">
    <location>
        <begin position="25"/>
        <end position="131"/>
    </location>
</feature>
<gene>
    <name evidence="2" type="ORF">SAMN05421780_10346</name>
</gene>
<dbReference type="AlphaFoldDB" id="A0A1I1GPL7"/>
<name>A0A1I1GPL7_9BACT</name>